<organism evidence="1 2">
    <name type="scientific">Thomasclavelia cocleata</name>
    <dbReference type="NCBI Taxonomy" id="69824"/>
    <lineage>
        <taxon>Bacteria</taxon>
        <taxon>Bacillati</taxon>
        <taxon>Bacillota</taxon>
        <taxon>Erysipelotrichia</taxon>
        <taxon>Erysipelotrichales</taxon>
        <taxon>Coprobacillaceae</taxon>
        <taxon>Thomasclavelia</taxon>
    </lineage>
</organism>
<dbReference type="AlphaFoldDB" id="A0A1I0BIN4"/>
<dbReference type="EMBL" id="FOIN01000001">
    <property type="protein sequence ID" value="SET06696.1"/>
    <property type="molecule type" value="Genomic_DNA"/>
</dbReference>
<dbReference type="Proteomes" id="UP000198558">
    <property type="component" value="Unassembled WGS sequence"/>
</dbReference>
<dbReference type="GeneID" id="78287179"/>
<protein>
    <recommendedName>
        <fullName evidence="3">Cro/C1-type HTH DNA-binding domain-containing protein</fullName>
    </recommendedName>
</protein>
<evidence type="ECO:0008006" key="3">
    <source>
        <dbReference type="Google" id="ProtNLM"/>
    </source>
</evidence>
<accession>A0A1I0BIN4</accession>
<name>A0A1I0BIN4_9FIRM</name>
<reference evidence="2" key="1">
    <citation type="submission" date="2016-10" db="EMBL/GenBank/DDBJ databases">
        <authorList>
            <person name="Varghese N."/>
            <person name="Submissions S."/>
        </authorList>
    </citation>
    <scope>NUCLEOTIDE SEQUENCE [LARGE SCALE GENOMIC DNA]</scope>
    <source>
        <strain evidence="2">DSM 1551</strain>
    </source>
</reference>
<proteinExistence type="predicted"/>
<gene>
    <name evidence="1" type="ORF">SAMN04489758_101135</name>
</gene>
<sequence>MSKEIIFKYNNNNQLKKTIKEIALYNDIKMSSIANNLNISNSQLTNTLNKKNINFNDIKKILDVVGYDLVLEFRPKDNFSIKNKLPDTISINTNNNMEINTDIVDDDILALLNDTIKYGYSGINVVDNWLENNGYIINSKLFDSDGKILDNARALLVKGVSFGKTNELIKKKVFIKDKKL</sequence>
<keyword evidence="2" id="KW-1185">Reference proteome</keyword>
<evidence type="ECO:0000313" key="1">
    <source>
        <dbReference type="EMBL" id="SET06696.1"/>
    </source>
</evidence>
<evidence type="ECO:0000313" key="2">
    <source>
        <dbReference type="Proteomes" id="UP000198558"/>
    </source>
</evidence>
<dbReference type="RefSeq" id="WP_092351444.1">
    <property type="nucleotide sequence ID" value="NZ_FOIN01000001.1"/>
</dbReference>